<evidence type="ECO:0000256" key="1">
    <source>
        <dbReference type="SAM" id="Phobius"/>
    </source>
</evidence>
<keyword evidence="1" id="KW-1133">Transmembrane helix</keyword>
<gene>
    <name evidence="2" type="ORF">E4099_08210</name>
</gene>
<dbReference type="OrthoDB" id="4224423at2"/>
<keyword evidence="1" id="KW-0472">Membrane</keyword>
<dbReference type="Proteomes" id="UP000297948">
    <property type="component" value="Unassembled WGS sequence"/>
</dbReference>
<protein>
    <submittedName>
        <fullName evidence="2">Uncharacterized protein</fullName>
    </submittedName>
</protein>
<dbReference type="AlphaFoldDB" id="A0A4Z0HBN3"/>
<name>A0A4Z0HBN3_9ACTN</name>
<comment type="caution">
    <text evidence="2">The sequence shown here is derived from an EMBL/GenBank/DDBJ whole genome shotgun (WGS) entry which is preliminary data.</text>
</comment>
<keyword evidence="3" id="KW-1185">Reference proteome</keyword>
<feature type="transmembrane region" description="Helical" evidence="1">
    <location>
        <begin position="137"/>
        <end position="158"/>
    </location>
</feature>
<feature type="transmembrane region" description="Helical" evidence="1">
    <location>
        <begin position="45"/>
        <end position="75"/>
    </location>
</feature>
<feature type="transmembrane region" description="Helical" evidence="1">
    <location>
        <begin position="107"/>
        <end position="125"/>
    </location>
</feature>
<keyword evidence="1" id="KW-0812">Transmembrane</keyword>
<evidence type="ECO:0000313" key="2">
    <source>
        <dbReference type="EMBL" id="TGB14607.1"/>
    </source>
</evidence>
<feature type="transmembrane region" description="Helical" evidence="1">
    <location>
        <begin position="6"/>
        <end position="24"/>
    </location>
</feature>
<organism evidence="2 3">
    <name type="scientific">Streptomyces palmae</name>
    <dbReference type="NCBI Taxonomy" id="1701085"/>
    <lineage>
        <taxon>Bacteria</taxon>
        <taxon>Bacillati</taxon>
        <taxon>Actinomycetota</taxon>
        <taxon>Actinomycetes</taxon>
        <taxon>Kitasatosporales</taxon>
        <taxon>Streptomycetaceae</taxon>
        <taxon>Streptomyces</taxon>
    </lineage>
</organism>
<evidence type="ECO:0000313" key="3">
    <source>
        <dbReference type="Proteomes" id="UP000297948"/>
    </source>
</evidence>
<proteinExistence type="predicted"/>
<dbReference type="RefSeq" id="WP_135338292.1">
    <property type="nucleotide sequence ID" value="NZ_JBHLTX010000058.1"/>
</dbReference>
<accession>A0A4Z0HBN3</accession>
<reference evidence="2 3" key="1">
    <citation type="submission" date="2019-03" db="EMBL/GenBank/DDBJ databases">
        <authorList>
            <person name="Gonzalez-Pimentel J.L."/>
        </authorList>
    </citation>
    <scope>NUCLEOTIDE SEQUENCE [LARGE SCALE GENOMIC DNA]</scope>
    <source>
        <strain evidence="2 3">JCM 31289</strain>
    </source>
</reference>
<dbReference type="EMBL" id="SRID01000049">
    <property type="protein sequence ID" value="TGB14607.1"/>
    <property type="molecule type" value="Genomic_DNA"/>
</dbReference>
<sequence length="173" mass="17531">MANIPAQGLTIGGLFVGLAIPTLYCSRWAVQYLKSKKSPDKQEAVGLGVGILYGGLATMCTGGLIGFGAGVITWLGNGAGSLTMWGLTGGNTTLDARSTTVTLTGEGNLILLLLTVVIIGAWRALGKKMQEMAKRGIVSGILLGLSATLGGAVAAFIIPAVNNWGAQIVGSIA</sequence>